<reference evidence="3" key="1">
    <citation type="journal article" date="2019" name="Int. J. Syst. Evol. Microbiol.">
        <title>The Global Catalogue of Microorganisms (GCM) 10K type strain sequencing project: providing services to taxonomists for standard genome sequencing and annotation.</title>
        <authorList>
            <consortium name="The Broad Institute Genomics Platform"/>
            <consortium name="The Broad Institute Genome Sequencing Center for Infectious Disease"/>
            <person name="Wu L."/>
            <person name="Ma J."/>
        </authorList>
    </citation>
    <scope>NUCLEOTIDE SEQUENCE [LARGE SCALE GENOMIC DNA]</scope>
    <source>
        <strain evidence="3">JCM 5062</strain>
    </source>
</reference>
<keyword evidence="3" id="KW-1185">Reference proteome</keyword>
<dbReference type="Proteomes" id="UP001499942">
    <property type="component" value="Unassembled WGS sequence"/>
</dbReference>
<feature type="compositionally biased region" description="Basic and acidic residues" evidence="1">
    <location>
        <begin position="49"/>
        <end position="58"/>
    </location>
</feature>
<dbReference type="EMBL" id="BAAASR010000010">
    <property type="protein sequence ID" value="GAA2487618.1"/>
    <property type="molecule type" value="Genomic_DNA"/>
</dbReference>
<accession>A0ABP5YV89</accession>
<evidence type="ECO:0000256" key="1">
    <source>
        <dbReference type="SAM" id="MobiDB-lite"/>
    </source>
</evidence>
<proteinExistence type="predicted"/>
<organism evidence="2 3">
    <name type="scientific">Streptomyces gobitricini</name>
    <dbReference type="NCBI Taxonomy" id="68211"/>
    <lineage>
        <taxon>Bacteria</taxon>
        <taxon>Bacillati</taxon>
        <taxon>Actinomycetota</taxon>
        <taxon>Actinomycetes</taxon>
        <taxon>Kitasatosporales</taxon>
        <taxon>Streptomycetaceae</taxon>
        <taxon>Streptomyces</taxon>
    </lineage>
</organism>
<sequence>MGDAAALLGRQLGGADVHPPVELHGVGVDDFTAQLLGEVDAQIGLSGRRGADDGDDPRGGSCTSHRPSLANVAAGPRTSYVTARHRRRCLLRGSDRRFTDRLHRATQWDAPDGAEFRPHEYAME</sequence>
<name>A0ABP5YV89_9ACTN</name>
<evidence type="ECO:0000313" key="3">
    <source>
        <dbReference type="Proteomes" id="UP001499942"/>
    </source>
</evidence>
<evidence type="ECO:0000313" key="2">
    <source>
        <dbReference type="EMBL" id="GAA2487618.1"/>
    </source>
</evidence>
<gene>
    <name evidence="2" type="ORF">GCM10010393_18700</name>
</gene>
<feature type="region of interest" description="Disordered" evidence="1">
    <location>
        <begin position="43"/>
        <end position="77"/>
    </location>
</feature>
<comment type="caution">
    <text evidence="2">The sequence shown here is derived from an EMBL/GenBank/DDBJ whole genome shotgun (WGS) entry which is preliminary data.</text>
</comment>
<protein>
    <submittedName>
        <fullName evidence="2">Uncharacterized protein</fullName>
    </submittedName>
</protein>